<accession>A0A6C0BL83</accession>
<organism evidence="3">
    <name type="scientific">viral metagenome</name>
    <dbReference type="NCBI Taxonomy" id="1070528"/>
    <lineage>
        <taxon>unclassified sequences</taxon>
        <taxon>metagenomes</taxon>
        <taxon>organismal metagenomes</taxon>
    </lineage>
</organism>
<evidence type="ECO:0000313" key="3">
    <source>
        <dbReference type="EMBL" id="QHS92946.1"/>
    </source>
</evidence>
<sequence length="270" mass="29841">MDIITSLSLEFRSSNDTVPGRFQPPIELSSQSTGMTLFNSQGTSGRLGLNRVPTRPLLGSNQARSNVQIRPESSMPVAPNIRDNRSLRVFSPSQVNYSVDVTTPASAYESRYSKPITLMTQRDLERAERRTGIKALGTSTNPGVRVVSGVAIDMDKLNANASRGRKESYTVKELQGIASDLGLNAKGTKPVLVKTIRDRIEAEDLAESVGDQSMDQSMDQNATNTQEYVSHYNPENSVNMDDTFNQYTAIDDPRLQYGVIDNLGSQYQYY</sequence>
<dbReference type="AlphaFoldDB" id="A0A6C0BL83"/>
<name>A0A6C0BL83_9ZZZZ</name>
<dbReference type="InterPro" id="IPR003034">
    <property type="entry name" value="SAP_dom"/>
</dbReference>
<dbReference type="Pfam" id="PF02037">
    <property type="entry name" value="SAP"/>
    <property type="match status" value="1"/>
</dbReference>
<dbReference type="EMBL" id="MN739194">
    <property type="protein sequence ID" value="QHS92946.1"/>
    <property type="molecule type" value="Genomic_DNA"/>
</dbReference>
<feature type="domain" description="SAP" evidence="2">
    <location>
        <begin position="166"/>
        <end position="200"/>
    </location>
</feature>
<protein>
    <recommendedName>
        <fullName evidence="2">SAP domain-containing protein</fullName>
    </recommendedName>
</protein>
<evidence type="ECO:0000259" key="2">
    <source>
        <dbReference type="PROSITE" id="PS50800"/>
    </source>
</evidence>
<reference evidence="3" key="1">
    <citation type="journal article" date="2020" name="Nature">
        <title>Giant virus diversity and host interactions through global metagenomics.</title>
        <authorList>
            <person name="Schulz F."/>
            <person name="Roux S."/>
            <person name="Paez-Espino D."/>
            <person name="Jungbluth S."/>
            <person name="Walsh D.A."/>
            <person name="Denef V.J."/>
            <person name="McMahon K.D."/>
            <person name="Konstantinidis K.T."/>
            <person name="Eloe-Fadrosh E.A."/>
            <person name="Kyrpides N.C."/>
            <person name="Woyke T."/>
        </authorList>
    </citation>
    <scope>NUCLEOTIDE SEQUENCE</scope>
    <source>
        <strain evidence="3">GVMAG-M-3300017651-5</strain>
    </source>
</reference>
<proteinExistence type="predicted"/>
<feature type="compositionally biased region" description="Polar residues" evidence="1">
    <location>
        <begin position="59"/>
        <end position="68"/>
    </location>
</feature>
<evidence type="ECO:0000256" key="1">
    <source>
        <dbReference type="SAM" id="MobiDB-lite"/>
    </source>
</evidence>
<dbReference type="PROSITE" id="PS50800">
    <property type="entry name" value="SAP"/>
    <property type="match status" value="1"/>
</dbReference>
<feature type="region of interest" description="Disordered" evidence="1">
    <location>
        <begin position="39"/>
        <end position="80"/>
    </location>
</feature>